<name>A0ABM5FP17_9SAUR</name>
<feature type="region of interest" description="Disordered" evidence="4">
    <location>
        <begin position="1406"/>
        <end position="1426"/>
    </location>
</feature>
<proteinExistence type="predicted"/>
<evidence type="ECO:0000256" key="2">
    <source>
        <dbReference type="ARBA" id="ARBA00023054"/>
    </source>
</evidence>
<dbReference type="PANTHER" id="PTHR45616:SF1">
    <property type="entry name" value="KERATIN, TYPE II CYTOSKELETAL 80"/>
    <property type="match status" value="1"/>
</dbReference>
<sequence>MTSRYRDFRSLSSSSLNSPEATYNRRRERSSSPCSRFEACGSPTRGDASKRNFSSSSFTGYSRHAYPKVSVNKRLLTPLHLDIDPAFQEIRNKEKEEMKTLNNQFAALIGKVQSLEQHNQVLLTRWNILREQDNSLSDLDIKLFYDQYMNRLSFEIRSIDNEKEQLEAELDEVLEAMDDVRSKYEEEINKRTGMEFTFTVLKKDLDNGFLHKTELEAKLNGLHAWVELMKTIQEQELEELLSQTKDVSIVLGIDNSRYNPDLHKIVEDVRAQYEDLAIRSWEELEALTRSKLNEREVLSVKYGDHLLHDRRVIAELNIQIQKMRSCIVSLKSQCLRLEDNIKEVGEKGEAALHDAKAKLAKLEEALHNAKKDLAQLVKEYQELMNIKLALDIEILTYRKLMEGEEISMESPPPAVISRIYSSTPKFAPSNSSIPTSSNMTTRAQESSTDEMSHSGSRVQSGLSRNQSGGSMGETGGDLSRSHSTRSAATAGGSFSRSPSSVSGGASEAFRSHSTTHSAPLDSSRSRSTSSKNGNFANSEETMDSSVSRSLDHGSGSQRNHGSRSEDHPKGSISRSHSGGIRGISDGSLSRSQSNRSDGLTDSVFVRTQSGVSDSVQEGNYSRSQSHRSVGCSSPSISRTQSRESNRAPVTSYPRGHHSGSGHNVQGSHGYGGNDGSYSRSQSGRSQVSTDGGFARIHSHESEGAPESSLYGSYSGSSASYVEGGLSRSQSDENQFHSSAEPVVSRSRSAEDGGVPVGGISRSQSGENQFHSSAEPVVSRSRSAEDGGVPVGGISRSQSEASRVVSEDDLSRSQTNESELHGNHGHEGYIEPVSRSRSAEDGGVLVGGISRSQSGISREVSGTSLSRSQSGESELHHSFGNEGYSEPVVSRTSTAEDNGASVSGISRSQSGASQDISGGSLSRSQSDENEFPGTDRNAEPLVPRTSSTEEANISVGSVSRSSSRASRNHSQASFSGSQTRGFADSVFTRAHTEGVSQSGLSRLSSGSGSSGPDSNQPRRQSSGSKGTLESTFTRSQSKKIRDLTESLFGRTHSSTSEGGLSRGQSDENEGFVEAAPSRSHSHGSGGFAEPSFSRTHSGDSTGNTESIVSRSHSGGTRGIPEGSFSRSQSSRSRGFVESNLSRGHSNNSVESDGDTRASLASHSEANKVALESGPSRSRDAATDSFSRSHSDESGGPVETSTPICPRRRMEDRGEQSLSRSQSGESGSFKAADFYRSSSEISRGGSEASLSRCSSKENEHFPEGILLRNYSYRCAVISPPQVSRTESDSEDFLEDDLSRSGTSGIYRSQSGDRENVSEGGVSRSYSGRSEEAPVDNLCLSHTGGEEAFPEGGLKEQENTTSHSHDGAKENVWQRGESGGFVGRNLSRGQSSELVASSPVCLVCEVPSDEHHHSPVGEVGHSAESSITE</sequence>
<feature type="compositionally biased region" description="Polar residues" evidence="4">
    <location>
        <begin position="889"/>
        <end position="923"/>
    </location>
</feature>
<feature type="compositionally biased region" description="Basic and acidic residues" evidence="4">
    <location>
        <begin position="1175"/>
        <end position="1191"/>
    </location>
</feature>
<organism evidence="6 7">
    <name type="scientific">Pogona vitticeps</name>
    <name type="common">central bearded dragon</name>
    <dbReference type="NCBI Taxonomy" id="103695"/>
    <lineage>
        <taxon>Eukaryota</taxon>
        <taxon>Metazoa</taxon>
        <taxon>Chordata</taxon>
        <taxon>Craniata</taxon>
        <taxon>Vertebrata</taxon>
        <taxon>Euteleostomi</taxon>
        <taxon>Lepidosauria</taxon>
        <taxon>Squamata</taxon>
        <taxon>Bifurcata</taxon>
        <taxon>Unidentata</taxon>
        <taxon>Episquamata</taxon>
        <taxon>Toxicofera</taxon>
        <taxon>Iguania</taxon>
        <taxon>Acrodonta</taxon>
        <taxon>Agamidae</taxon>
        <taxon>Amphibolurinae</taxon>
        <taxon>Pogona</taxon>
    </lineage>
</organism>
<feature type="compositionally biased region" description="Polar residues" evidence="4">
    <location>
        <begin position="1011"/>
        <end position="1034"/>
    </location>
</feature>
<feature type="coiled-coil region" evidence="3">
    <location>
        <begin position="149"/>
        <end position="190"/>
    </location>
</feature>
<feature type="region of interest" description="Disordered" evidence="4">
    <location>
        <begin position="1"/>
        <end position="53"/>
    </location>
</feature>
<dbReference type="InterPro" id="IPR003054">
    <property type="entry name" value="Keratin_II"/>
</dbReference>
<gene>
    <name evidence="7" type="primary">LOC110091588</name>
</gene>
<dbReference type="SMART" id="SM01391">
    <property type="entry name" value="Filament"/>
    <property type="match status" value="1"/>
</dbReference>
<dbReference type="GeneID" id="110091588"/>
<protein>
    <submittedName>
        <fullName evidence="7">Uncharacterized protein isoform X1</fullName>
    </submittedName>
</protein>
<feature type="compositionally biased region" description="Polar residues" evidence="4">
    <location>
        <begin position="1137"/>
        <end position="1149"/>
    </location>
</feature>
<dbReference type="Pfam" id="PF00038">
    <property type="entry name" value="Filament"/>
    <property type="match status" value="1"/>
</dbReference>
<feature type="compositionally biased region" description="Polar residues" evidence="4">
    <location>
        <begin position="859"/>
        <end position="871"/>
    </location>
</feature>
<evidence type="ECO:0000256" key="4">
    <source>
        <dbReference type="SAM" id="MobiDB-lite"/>
    </source>
</evidence>
<keyword evidence="1" id="KW-0403">Intermediate filament</keyword>
<dbReference type="Gene3D" id="1.20.5.170">
    <property type="match status" value="1"/>
</dbReference>
<evidence type="ECO:0000256" key="1">
    <source>
        <dbReference type="ARBA" id="ARBA00022754"/>
    </source>
</evidence>
<feature type="compositionally biased region" description="Low complexity" evidence="4">
    <location>
        <begin position="1234"/>
        <end position="1247"/>
    </location>
</feature>
<feature type="compositionally biased region" description="Polar residues" evidence="4">
    <location>
        <begin position="531"/>
        <end position="559"/>
    </location>
</feature>
<feature type="coiled-coil region" evidence="3">
    <location>
        <begin position="91"/>
        <end position="118"/>
    </location>
</feature>
<feature type="compositionally biased region" description="Low complexity" evidence="4">
    <location>
        <begin position="707"/>
        <end position="724"/>
    </location>
</feature>
<dbReference type="Proteomes" id="UP001652642">
    <property type="component" value="Chromosome 2"/>
</dbReference>
<dbReference type="Gene3D" id="1.20.5.1160">
    <property type="entry name" value="Vasodilator-stimulated phosphoprotein"/>
    <property type="match status" value="1"/>
</dbReference>
<feature type="compositionally biased region" description="Polar residues" evidence="4">
    <location>
        <begin position="453"/>
        <end position="468"/>
    </location>
</feature>
<feature type="compositionally biased region" description="Low complexity" evidence="4">
    <location>
        <begin position="846"/>
        <end position="857"/>
    </location>
</feature>
<feature type="compositionally biased region" description="Low complexity" evidence="4">
    <location>
        <begin position="1122"/>
        <end position="1132"/>
    </location>
</feature>
<feature type="compositionally biased region" description="Basic and acidic residues" evidence="4">
    <location>
        <begin position="817"/>
        <end position="828"/>
    </location>
</feature>
<feature type="compositionally biased region" description="Low complexity" evidence="4">
    <location>
        <begin position="675"/>
        <end position="688"/>
    </location>
</feature>
<reference evidence="6" key="1">
    <citation type="submission" date="2025-05" db="UniProtKB">
        <authorList>
            <consortium name="RefSeq"/>
        </authorList>
    </citation>
    <scope>NUCLEOTIDE SEQUENCE [LARGE SCALE GENOMIC DNA]</scope>
</reference>
<evidence type="ECO:0000259" key="5">
    <source>
        <dbReference type="PROSITE" id="PS51842"/>
    </source>
</evidence>
<dbReference type="RefSeq" id="XP_072847158.1">
    <property type="nucleotide sequence ID" value="XM_072991057.1"/>
</dbReference>
<feature type="coiled-coil region" evidence="3">
    <location>
        <begin position="327"/>
        <end position="386"/>
    </location>
</feature>
<dbReference type="PROSITE" id="PS51842">
    <property type="entry name" value="IF_ROD_2"/>
    <property type="match status" value="1"/>
</dbReference>
<feature type="compositionally biased region" description="Polar residues" evidence="4">
    <location>
        <begin position="760"/>
        <end position="771"/>
    </location>
</feature>
<feature type="compositionally biased region" description="Low complexity" evidence="4">
    <location>
        <begin position="953"/>
        <end position="972"/>
    </location>
</feature>
<dbReference type="PANTHER" id="PTHR45616">
    <property type="entry name" value="GATA-TYPE DOMAIN-CONTAINING PROTEIN"/>
    <property type="match status" value="1"/>
</dbReference>
<evidence type="ECO:0000313" key="7">
    <source>
        <dbReference type="RefSeq" id="XP_072847158.1"/>
    </source>
</evidence>
<feature type="compositionally biased region" description="Polar residues" evidence="4">
    <location>
        <begin position="1091"/>
        <end position="1113"/>
    </location>
</feature>
<dbReference type="PRINTS" id="PR01276">
    <property type="entry name" value="TYPE2KERATIN"/>
</dbReference>
<feature type="compositionally biased region" description="Low complexity" evidence="4">
    <location>
        <begin position="1214"/>
        <end position="1226"/>
    </location>
</feature>
<evidence type="ECO:0000256" key="3">
    <source>
        <dbReference type="SAM" id="Coils"/>
    </source>
</evidence>
<feature type="compositionally biased region" description="Polar residues" evidence="4">
    <location>
        <begin position="592"/>
        <end position="639"/>
    </location>
</feature>
<evidence type="ECO:0000313" key="6">
    <source>
        <dbReference type="Proteomes" id="UP001652642"/>
    </source>
</evidence>
<feature type="compositionally biased region" description="Low complexity" evidence="4">
    <location>
        <begin position="993"/>
        <end position="1010"/>
    </location>
</feature>
<feature type="compositionally biased region" description="Low complexity" evidence="4">
    <location>
        <begin position="484"/>
        <end position="506"/>
    </location>
</feature>
<feature type="region of interest" description="Disordered" evidence="4">
    <location>
        <begin position="1277"/>
        <end position="1392"/>
    </location>
</feature>
<reference evidence="7" key="2">
    <citation type="submission" date="2025-08" db="UniProtKB">
        <authorList>
            <consortium name="RefSeq"/>
        </authorList>
    </citation>
    <scope>IDENTIFICATION</scope>
</reference>
<dbReference type="SUPFAM" id="SSF64593">
    <property type="entry name" value="Intermediate filament protein, coiled coil region"/>
    <property type="match status" value="2"/>
</dbReference>
<accession>A0ABM5FP17</accession>
<feature type="compositionally biased region" description="Polar residues" evidence="4">
    <location>
        <begin position="426"/>
        <end position="446"/>
    </location>
</feature>
<keyword evidence="2 3" id="KW-0175">Coiled coil</keyword>
<feature type="region of interest" description="Disordered" evidence="4">
    <location>
        <begin position="426"/>
        <end position="1256"/>
    </location>
</feature>
<dbReference type="Gene3D" id="1.20.5.500">
    <property type="entry name" value="Single helix bin"/>
    <property type="match status" value="1"/>
</dbReference>
<dbReference type="InterPro" id="IPR039008">
    <property type="entry name" value="IF_rod_dom"/>
</dbReference>
<feature type="compositionally biased region" description="Basic and acidic residues" evidence="4">
    <location>
        <begin position="1350"/>
        <end position="1366"/>
    </location>
</feature>
<keyword evidence="6" id="KW-1185">Reference proteome</keyword>
<feature type="compositionally biased region" description="Low complexity" evidence="4">
    <location>
        <begin position="570"/>
        <end position="591"/>
    </location>
</feature>
<feature type="domain" description="IF rod" evidence="5">
    <location>
        <begin position="94"/>
        <end position="408"/>
    </location>
</feature>